<sequence length="50" mass="5755">MILKNPVRFEGGVFFITNPVLFCLIFPVGHLLKKEPVAGRFLQSRSRSFF</sequence>
<evidence type="ECO:0000313" key="2">
    <source>
        <dbReference type="EMBL" id="QTA85948.1"/>
    </source>
</evidence>
<name>A0A975GMK7_9BACT</name>
<dbReference type="KEGG" id="dmm:dnm_019650"/>
<keyword evidence="3" id="KW-1185">Reference proteome</keyword>
<feature type="transmembrane region" description="Helical" evidence="1">
    <location>
        <begin position="12"/>
        <end position="32"/>
    </location>
</feature>
<keyword evidence="1" id="KW-1133">Transmembrane helix</keyword>
<dbReference type="EMBL" id="CP061800">
    <property type="protein sequence ID" value="QTA85948.1"/>
    <property type="molecule type" value="Genomic_DNA"/>
</dbReference>
<accession>A0A975GMK7</accession>
<keyword evidence="1" id="KW-0812">Transmembrane</keyword>
<gene>
    <name evidence="2" type="ORF">dnm_019650</name>
</gene>
<reference evidence="2" key="1">
    <citation type="journal article" date="2021" name="Microb. Physiol.">
        <title>Proteogenomic Insights into the Physiology of Marine, Sulfate-Reducing, Filamentous Desulfonema limicola and Desulfonema magnum.</title>
        <authorList>
            <person name="Schnaars V."/>
            <person name="Wohlbrand L."/>
            <person name="Scheve S."/>
            <person name="Hinrichs C."/>
            <person name="Reinhardt R."/>
            <person name="Rabus R."/>
        </authorList>
    </citation>
    <scope>NUCLEOTIDE SEQUENCE</scope>
    <source>
        <strain evidence="2">4be13</strain>
    </source>
</reference>
<organism evidence="2 3">
    <name type="scientific">Desulfonema magnum</name>
    <dbReference type="NCBI Taxonomy" id="45655"/>
    <lineage>
        <taxon>Bacteria</taxon>
        <taxon>Pseudomonadati</taxon>
        <taxon>Thermodesulfobacteriota</taxon>
        <taxon>Desulfobacteria</taxon>
        <taxon>Desulfobacterales</taxon>
        <taxon>Desulfococcaceae</taxon>
        <taxon>Desulfonema</taxon>
    </lineage>
</organism>
<proteinExistence type="predicted"/>
<keyword evidence="1" id="KW-0472">Membrane</keyword>
<evidence type="ECO:0000313" key="3">
    <source>
        <dbReference type="Proteomes" id="UP000663722"/>
    </source>
</evidence>
<dbReference type="Proteomes" id="UP000663722">
    <property type="component" value="Chromosome"/>
</dbReference>
<evidence type="ECO:0000256" key="1">
    <source>
        <dbReference type="SAM" id="Phobius"/>
    </source>
</evidence>
<protein>
    <submittedName>
        <fullName evidence="2">Uncharacterized protein</fullName>
    </submittedName>
</protein>
<dbReference type="AlphaFoldDB" id="A0A975GMK7"/>